<feature type="chain" id="PRO_5026692489" evidence="2">
    <location>
        <begin position="19"/>
        <end position="148"/>
    </location>
</feature>
<evidence type="ECO:0000256" key="2">
    <source>
        <dbReference type="SAM" id="SignalP"/>
    </source>
</evidence>
<feature type="signal peptide" evidence="2">
    <location>
        <begin position="1"/>
        <end position="18"/>
    </location>
</feature>
<organism evidence="3">
    <name type="scientific">Populus davidiana</name>
    <dbReference type="NCBI Taxonomy" id="266767"/>
    <lineage>
        <taxon>Eukaryota</taxon>
        <taxon>Viridiplantae</taxon>
        <taxon>Streptophyta</taxon>
        <taxon>Embryophyta</taxon>
        <taxon>Tracheophyta</taxon>
        <taxon>Spermatophyta</taxon>
        <taxon>Magnoliopsida</taxon>
        <taxon>eudicotyledons</taxon>
        <taxon>Gunneridae</taxon>
        <taxon>Pentapetalae</taxon>
        <taxon>rosids</taxon>
        <taxon>fabids</taxon>
        <taxon>Malpighiales</taxon>
        <taxon>Salicaceae</taxon>
        <taxon>Saliceae</taxon>
        <taxon>Populus</taxon>
    </lineage>
</organism>
<dbReference type="AlphaFoldDB" id="A0A6M2F4G4"/>
<keyword evidence="1" id="KW-0812">Transmembrane</keyword>
<evidence type="ECO:0000256" key="1">
    <source>
        <dbReference type="SAM" id="Phobius"/>
    </source>
</evidence>
<dbReference type="EMBL" id="GILB01011811">
    <property type="protein sequence ID" value="NUU92144.1"/>
    <property type="molecule type" value="Transcribed_RNA"/>
</dbReference>
<feature type="transmembrane region" description="Helical" evidence="1">
    <location>
        <begin position="23"/>
        <end position="40"/>
    </location>
</feature>
<keyword evidence="1" id="KW-1133">Transmembrane helix</keyword>
<evidence type="ECO:0000313" key="3">
    <source>
        <dbReference type="EMBL" id="NUU92144.1"/>
    </source>
</evidence>
<accession>A0A6M2F4G4</accession>
<feature type="transmembrane region" description="Helical" evidence="1">
    <location>
        <begin position="52"/>
        <end position="71"/>
    </location>
</feature>
<protein>
    <submittedName>
        <fullName evidence="3">Uncharacterized protein</fullName>
    </submittedName>
</protein>
<name>A0A6M2F4G4_9ROSI</name>
<proteinExistence type="predicted"/>
<keyword evidence="2" id="KW-0732">Signal</keyword>
<keyword evidence="1" id="KW-0472">Membrane</keyword>
<reference evidence="3" key="1">
    <citation type="submission" date="2020-03" db="EMBL/GenBank/DDBJ databases">
        <authorList>
            <person name="Zhang R."/>
        </authorList>
    </citation>
    <scope>NUCLEOTIDE SEQUENCE</scope>
</reference>
<sequence>MFFLFLPIIGTIVQQCSALERWIKVAIIIVEVTFIFMEMWRTRRCVRDHRQVLLLLLFFFFTLLSGVFTFSTKTSTLCINKAGLISMFRIWVRKKRLFQVQCPPRLTISTAFGGQEIHFPDPSEYLTIAISLCLQVSKKLQEMRAFPV</sequence>